<dbReference type="EMBL" id="BK032562">
    <property type="protein sequence ID" value="DAF48005.1"/>
    <property type="molecule type" value="Genomic_DNA"/>
</dbReference>
<name>A0A8S5SAH1_9CAUD</name>
<sequence>MVYRLHTFLHFDLHFWYTDCKNGVLTING</sequence>
<organism evidence="1">
    <name type="scientific">Siphoviridae sp. ctgaY24</name>
    <dbReference type="NCBI Taxonomy" id="2827911"/>
    <lineage>
        <taxon>Viruses</taxon>
        <taxon>Duplodnaviria</taxon>
        <taxon>Heunggongvirae</taxon>
        <taxon>Uroviricota</taxon>
        <taxon>Caudoviricetes</taxon>
    </lineage>
</organism>
<evidence type="ECO:0000313" key="1">
    <source>
        <dbReference type="EMBL" id="DAF48005.1"/>
    </source>
</evidence>
<reference evidence="1" key="1">
    <citation type="journal article" date="2021" name="Proc. Natl. Acad. Sci. U.S.A.">
        <title>A Catalog of Tens of Thousands of Viruses from Human Metagenomes Reveals Hidden Associations with Chronic Diseases.</title>
        <authorList>
            <person name="Tisza M.J."/>
            <person name="Buck C.B."/>
        </authorList>
    </citation>
    <scope>NUCLEOTIDE SEQUENCE</scope>
    <source>
        <strain evidence="1">CtgaY24</strain>
    </source>
</reference>
<accession>A0A8S5SAH1</accession>
<protein>
    <submittedName>
        <fullName evidence="1">Uncharacterized protein</fullName>
    </submittedName>
</protein>
<proteinExistence type="predicted"/>